<dbReference type="GO" id="GO:0003714">
    <property type="term" value="F:transcription corepressor activity"/>
    <property type="evidence" value="ECO:0007669"/>
    <property type="project" value="InterPro"/>
</dbReference>
<keyword evidence="5" id="KW-1185">Reference proteome</keyword>
<dbReference type="InterPro" id="IPR036600">
    <property type="entry name" value="PAH_sf"/>
</dbReference>
<proteinExistence type="predicted"/>
<dbReference type="PANTHER" id="PTHR12346">
    <property type="entry name" value="SIN3B-RELATED"/>
    <property type="match status" value="1"/>
</dbReference>
<keyword evidence="2 3" id="KW-0539">Nucleus</keyword>
<dbReference type="AlphaFoldDB" id="A0A167WRG8"/>
<protein>
    <submittedName>
        <fullName evidence="4">Uncharacterized protein</fullName>
    </submittedName>
</protein>
<sequence>MWRREQHAVKDSLPDEIYLFRKISIFLVDGQSQNQGQGIEPAVQYVQKVKQRCDADTYKQFLQILSRYHRRPVSTDEREVHTKISRLFKDHPDLRYGFRIFMPEKSQSMWQA</sequence>
<dbReference type="Proteomes" id="UP000076532">
    <property type="component" value="Unassembled WGS sequence"/>
</dbReference>
<dbReference type="Pfam" id="PF02671">
    <property type="entry name" value="PAH"/>
    <property type="match status" value="1"/>
</dbReference>
<evidence type="ECO:0000313" key="4">
    <source>
        <dbReference type="EMBL" id="KZP06396.1"/>
    </source>
</evidence>
<gene>
    <name evidence="4" type="ORF">FIBSPDRAFT_842133</name>
</gene>
<evidence type="ECO:0000256" key="2">
    <source>
        <dbReference type="ARBA" id="ARBA00023242"/>
    </source>
</evidence>
<reference evidence="4 5" key="1">
    <citation type="journal article" date="2016" name="Mol. Biol. Evol.">
        <title>Comparative Genomics of Early-Diverging Mushroom-Forming Fungi Provides Insights into the Origins of Lignocellulose Decay Capabilities.</title>
        <authorList>
            <person name="Nagy L.G."/>
            <person name="Riley R."/>
            <person name="Tritt A."/>
            <person name="Adam C."/>
            <person name="Daum C."/>
            <person name="Floudas D."/>
            <person name="Sun H."/>
            <person name="Yadav J.S."/>
            <person name="Pangilinan J."/>
            <person name="Larsson K.H."/>
            <person name="Matsuura K."/>
            <person name="Barry K."/>
            <person name="Labutti K."/>
            <person name="Kuo R."/>
            <person name="Ohm R.A."/>
            <person name="Bhattacharya S.S."/>
            <person name="Shirouzu T."/>
            <person name="Yoshinaga Y."/>
            <person name="Martin F.M."/>
            <person name="Grigoriev I.V."/>
            <person name="Hibbett D.S."/>
        </authorList>
    </citation>
    <scope>NUCLEOTIDE SEQUENCE [LARGE SCALE GENOMIC DNA]</scope>
    <source>
        <strain evidence="4 5">CBS 109695</strain>
    </source>
</reference>
<name>A0A167WRG8_9AGAM</name>
<organism evidence="4 5">
    <name type="scientific">Athelia psychrophila</name>
    <dbReference type="NCBI Taxonomy" id="1759441"/>
    <lineage>
        <taxon>Eukaryota</taxon>
        <taxon>Fungi</taxon>
        <taxon>Dikarya</taxon>
        <taxon>Basidiomycota</taxon>
        <taxon>Agaricomycotina</taxon>
        <taxon>Agaricomycetes</taxon>
        <taxon>Agaricomycetidae</taxon>
        <taxon>Atheliales</taxon>
        <taxon>Atheliaceae</taxon>
        <taxon>Athelia</taxon>
    </lineage>
</organism>
<dbReference type="InterPro" id="IPR039774">
    <property type="entry name" value="Sin3-like"/>
</dbReference>
<evidence type="ECO:0000313" key="5">
    <source>
        <dbReference type="Proteomes" id="UP000076532"/>
    </source>
</evidence>
<accession>A0A167WRG8</accession>
<dbReference type="GO" id="GO:0005634">
    <property type="term" value="C:nucleus"/>
    <property type="evidence" value="ECO:0007669"/>
    <property type="project" value="UniProtKB-SubCell"/>
</dbReference>
<dbReference type="STRING" id="436010.A0A167WRG8"/>
<dbReference type="OrthoDB" id="10265969at2759"/>
<evidence type="ECO:0000256" key="1">
    <source>
        <dbReference type="ARBA" id="ARBA00004123"/>
    </source>
</evidence>
<dbReference type="Gene3D" id="1.20.1160.11">
    <property type="entry name" value="Paired amphipathic helix"/>
    <property type="match status" value="1"/>
</dbReference>
<dbReference type="InterPro" id="IPR003822">
    <property type="entry name" value="PAH"/>
</dbReference>
<comment type="subcellular location">
    <subcellularLocation>
        <location evidence="1 3">Nucleus</location>
    </subcellularLocation>
</comment>
<dbReference type="SUPFAM" id="SSF47762">
    <property type="entry name" value="PAH2 domain"/>
    <property type="match status" value="1"/>
</dbReference>
<evidence type="ECO:0000256" key="3">
    <source>
        <dbReference type="PROSITE-ProRule" id="PRU00810"/>
    </source>
</evidence>
<dbReference type="EMBL" id="KV417789">
    <property type="protein sequence ID" value="KZP06396.1"/>
    <property type="molecule type" value="Genomic_DNA"/>
</dbReference>
<dbReference type="PROSITE" id="PS51477">
    <property type="entry name" value="PAH"/>
    <property type="match status" value="1"/>
</dbReference>